<dbReference type="Gene3D" id="2.10.109.10">
    <property type="entry name" value="Umud Fragment, subunit A"/>
    <property type="match status" value="1"/>
</dbReference>
<keyword evidence="1" id="KW-0805">Transcription regulation</keyword>
<evidence type="ECO:0000256" key="3">
    <source>
        <dbReference type="ARBA" id="ARBA00023163"/>
    </source>
</evidence>
<organism evidence="6 8">
    <name type="scientific">Agrobacterium vitis</name>
    <name type="common">Rhizobium vitis</name>
    <dbReference type="NCBI Taxonomy" id="373"/>
    <lineage>
        <taxon>Bacteria</taxon>
        <taxon>Pseudomonadati</taxon>
        <taxon>Pseudomonadota</taxon>
        <taxon>Alphaproteobacteria</taxon>
        <taxon>Hyphomicrobiales</taxon>
        <taxon>Rhizobiaceae</taxon>
        <taxon>Rhizobium/Agrobacterium group</taxon>
        <taxon>Agrobacterium</taxon>
    </lineage>
</organism>
<protein>
    <submittedName>
        <fullName evidence="6">Helix-turn-helix domain-containing protein</fullName>
    </submittedName>
</protein>
<dbReference type="PANTHER" id="PTHR40661:SF3">
    <property type="entry name" value="FELS-1 PROPHAGE TRANSCRIPTIONAL REGULATOR"/>
    <property type="match status" value="1"/>
</dbReference>
<name>A0ABD6HFT6_AGRVI</name>
<proteinExistence type="predicted"/>
<dbReference type="Proteomes" id="UP000179454">
    <property type="component" value="Unassembled WGS sequence"/>
</dbReference>
<dbReference type="InterPro" id="IPR001387">
    <property type="entry name" value="Cro/C1-type_HTH"/>
</dbReference>
<dbReference type="SUPFAM" id="SSF47413">
    <property type="entry name" value="lambda repressor-like DNA-binding domains"/>
    <property type="match status" value="1"/>
</dbReference>
<evidence type="ECO:0000259" key="4">
    <source>
        <dbReference type="PROSITE" id="PS50943"/>
    </source>
</evidence>
<gene>
    <name evidence="6" type="ORF">BBK91_025505</name>
    <name evidence="5" type="ORF">BBL17_026435</name>
</gene>
<dbReference type="CDD" id="cd00093">
    <property type="entry name" value="HTH_XRE"/>
    <property type="match status" value="1"/>
</dbReference>
<sequence length="230" mass="25248">MARPEVDPKTPMAARLREFRRAIGDPDREEFARSIGVSKTTLASYERGESEPTASVLFAYREKHGADVLWLVGGEGEMRGSQLSSAAVAERDFVLMPQYDVCASAGTGRLPVNQMPTSETAFERKFLRDLGGAPDHCFLMWSTGDSMLPSIPDNALLIVDASQTTVDHGRIYVFSVGNAVLVKRANWRMDGRLDLISDNTAGKYPVETFDANRVEDLAVVGRVIFVGHPP</sequence>
<keyword evidence="3" id="KW-0804">Transcription</keyword>
<evidence type="ECO:0000313" key="5">
    <source>
        <dbReference type="EMBL" id="MUO45310.1"/>
    </source>
</evidence>
<dbReference type="Pfam" id="PF01381">
    <property type="entry name" value="HTH_3"/>
    <property type="match status" value="1"/>
</dbReference>
<dbReference type="AlphaFoldDB" id="A0ABD6HFT6"/>
<dbReference type="EMBL" id="MBFA02000028">
    <property type="protein sequence ID" value="MUP13201.1"/>
    <property type="molecule type" value="Genomic_DNA"/>
</dbReference>
<dbReference type="Gene3D" id="1.10.260.40">
    <property type="entry name" value="lambda repressor-like DNA-binding domains"/>
    <property type="match status" value="1"/>
</dbReference>
<reference evidence="7 8" key="1">
    <citation type="submission" date="2019-11" db="EMBL/GenBank/DDBJ databases">
        <title>Whole-genome sequencing of Allorhizobium vitis.</title>
        <authorList>
            <person name="Gan H.M."/>
            <person name="Savka M.A."/>
        </authorList>
    </citation>
    <scope>NUCLEOTIDE SEQUENCE [LARGE SCALE GENOMIC DNA]</scope>
    <source>
        <strain evidence="6 8">RF2/1</strain>
        <strain evidence="5 7">T1/7</strain>
    </source>
</reference>
<dbReference type="CDD" id="cd06529">
    <property type="entry name" value="S24_LexA-like"/>
    <property type="match status" value="1"/>
</dbReference>
<evidence type="ECO:0000313" key="6">
    <source>
        <dbReference type="EMBL" id="MUP13201.1"/>
    </source>
</evidence>
<dbReference type="GO" id="GO:0003677">
    <property type="term" value="F:DNA binding"/>
    <property type="evidence" value="ECO:0007669"/>
    <property type="project" value="UniProtKB-KW"/>
</dbReference>
<accession>A0ABD6HFT6</accession>
<keyword evidence="7" id="KW-1185">Reference proteome</keyword>
<evidence type="ECO:0000313" key="7">
    <source>
        <dbReference type="Proteomes" id="UP000179454"/>
    </source>
</evidence>
<dbReference type="Proteomes" id="UP000179536">
    <property type="component" value="Unassembled WGS sequence"/>
</dbReference>
<comment type="caution">
    <text evidence="6">The sequence shown here is derived from an EMBL/GenBank/DDBJ whole genome shotgun (WGS) entry which is preliminary data.</text>
</comment>
<dbReference type="PROSITE" id="PS50943">
    <property type="entry name" value="HTH_CROC1"/>
    <property type="match status" value="1"/>
</dbReference>
<keyword evidence="2" id="KW-0238">DNA-binding</keyword>
<dbReference type="InterPro" id="IPR010982">
    <property type="entry name" value="Lambda_DNA-bd_dom_sf"/>
</dbReference>
<dbReference type="EMBL" id="MBFE02000033">
    <property type="protein sequence ID" value="MUO45310.1"/>
    <property type="molecule type" value="Genomic_DNA"/>
</dbReference>
<evidence type="ECO:0000256" key="2">
    <source>
        <dbReference type="ARBA" id="ARBA00023125"/>
    </source>
</evidence>
<dbReference type="PANTHER" id="PTHR40661">
    <property type="match status" value="1"/>
</dbReference>
<dbReference type="SMART" id="SM00530">
    <property type="entry name" value="HTH_XRE"/>
    <property type="match status" value="1"/>
</dbReference>
<feature type="domain" description="HTH cro/C1-type" evidence="4">
    <location>
        <begin position="29"/>
        <end position="71"/>
    </location>
</feature>
<dbReference type="InterPro" id="IPR036286">
    <property type="entry name" value="LexA/Signal_pep-like_sf"/>
</dbReference>
<dbReference type="InterPro" id="IPR015927">
    <property type="entry name" value="Peptidase_S24_S26A/B/C"/>
</dbReference>
<evidence type="ECO:0000256" key="1">
    <source>
        <dbReference type="ARBA" id="ARBA00023015"/>
    </source>
</evidence>
<dbReference type="SUPFAM" id="SSF51306">
    <property type="entry name" value="LexA/Signal peptidase"/>
    <property type="match status" value="1"/>
</dbReference>
<dbReference type="InterPro" id="IPR039418">
    <property type="entry name" value="LexA-like"/>
</dbReference>
<evidence type="ECO:0000313" key="8">
    <source>
        <dbReference type="Proteomes" id="UP000179536"/>
    </source>
</evidence>
<dbReference type="Pfam" id="PF00717">
    <property type="entry name" value="Peptidase_S24"/>
    <property type="match status" value="1"/>
</dbReference>